<dbReference type="Proteomes" id="UP000780801">
    <property type="component" value="Unassembled WGS sequence"/>
</dbReference>
<evidence type="ECO:0000256" key="6">
    <source>
        <dbReference type="ARBA" id="ARBA00029833"/>
    </source>
</evidence>
<sequence>QRPGQRPRGYLALTEIRPLSSNDALVFFGRQEQETPWTNLDNTVGSNHFSAIPIDRSPAATAATVGADVDVDAAQSSEEALLDELDEINEDFEDIEAIEAADLSTLEASNPLCSLHIEEELLLTAKMLTCSPLCSFALIPSALKWVKDTMEDDYLSVTYHIVYSPSFQVPVLYFNACRSNGLILPLEQIYESLVPNDWRTGVRNAGLSGGISQQDHPVLNVPFFYLHPCETVPLMETVQSGQNFDESGSFLESYIMTWISLTGQAVGLAVSTQAASEAALATVKAKVAEGVENQSQD</sequence>
<evidence type="ECO:0000256" key="1">
    <source>
        <dbReference type="ARBA" id="ARBA00005696"/>
    </source>
</evidence>
<feature type="non-terminal residue" evidence="8">
    <location>
        <position position="1"/>
    </location>
</feature>
<keyword evidence="5" id="KW-0072">Autophagy</keyword>
<dbReference type="GO" id="GO:0000422">
    <property type="term" value="P:autophagy of mitochondrion"/>
    <property type="evidence" value="ECO:0007669"/>
    <property type="project" value="TreeGrafter"/>
</dbReference>
<dbReference type="PANTHER" id="PTHR14957">
    <property type="entry name" value="UBIQUITIN-LIKE-CONJUGATING ENZYME ATG10"/>
    <property type="match status" value="1"/>
</dbReference>
<dbReference type="GO" id="GO:0061651">
    <property type="term" value="F:Atg12 conjugating enzyme activity"/>
    <property type="evidence" value="ECO:0007669"/>
    <property type="project" value="TreeGrafter"/>
</dbReference>
<evidence type="ECO:0000256" key="7">
    <source>
        <dbReference type="SAM" id="Coils"/>
    </source>
</evidence>
<dbReference type="Gene3D" id="3.30.1460.50">
    <property type="match status" value="1"/>
</dbReference>
<dbReference type="GO" id="GO:0000045">
    <property type="term" value="P:autophagosome assembly"/>
    <property type="evidence" value="ECO:0007669"/>
    <property type="project" value="TreeGrafter"/>
</dbReference>
<evidence type="ECO:0000313" key="9">
    <source>
        <dbReference type="Proteomes" id="UP000780801"/>
    </source>
</evidence>
<dbReference type="GO" id="GO:0005829">
    <property type="term" value="C:cytosol"/>
    <property type="evidence" value="ECO:0007669"/>
    <property type="project" value="TreeGrafter"/>
</dbReference>
<organism evidence="8 9">
    <name type="scientific">Lunasporangiospora selenospora</name>
    <dbReference type="NCBI Taxonomy" id="979761"/>
    <lineage>
        <taxon>Eukaryota</taxon>
        <taxon>Fungi</taxon>
        <taxon>Fungi incertae sedis</taxon>
        <taxon>Mucoromycota</taxon>
        <taxon>Mortierellomycotina</taxon>
        <taxon>Mortierellomycetes</taxon>
        <taxon>Mortierellales</taxon>
        <taxon>Mortierellaceae</taxon>
        <taxon>Lunasporangiospora</taxon>
    </lineage>
</organism>
<comment type="similarity">
    <text evidence="1">Belongs to the ATG10 family.</text>
</comment>
<accession>A0A9P6FPV5</accession>
<comment type="caution">
    <text evidence="8">The sequence shown here is derived from an EMBL/GenBank/DDBJ whole genome shotgun (WGS) entry which is preliminary data.</text>
</comment>
<dbReference type="AlphaFoldDB" id="A0A9P6FPV5"/>
<dbReference type="PANTHER" id="PTHR14957:SF1">
    <property type="entry name" value="UBIQUITIN-LIKE-CONJUGATING ENZYME ATG10"/>
    <property type="match status" value="1"/>
</dbReference>
<feature type="coiled-coil region" evidence="7">
    <location>
        <begin position="71"/>
        <end position="98"/>
    </location>
</feature>
<proteinExistence type="inferred from homology"/>
<keyword evidence="7" id="KW-0175">Coiled coil</keyword>
<evidence type="ECO:0000313" key="8">
    <source>
        <dbReference type="EMBL" id="KAF9579199.1"/>
    </source>
</evidence>
<gene>
    <name evidence="8" type="ORF">BGW38_004634</name>
</gene>
<keyword evidence="3" id="KW-0808">Transferase</keyword>
<name>A0A9P6FPV5_9FUNG</name>
<evidence type="ECO:0000256" key="2">
    <source>
        <dbReference type="ARBA" id="ARBA00021099"/>
    </source>
</evidence>
<protein>
    <recommendedName>
        <fullName evidence="2">Ubiquitin-like-conjugating enzyme ATG10</fullName>
    </recommendedName>
    <alternativeName>
        <fullName evidence="6">Autophagy-related protein 10</fullName>
    </alternativeName>
</protein>
<dbReference type="GO" id="GO:0032446">
    <property type="term" value="P:protein modification by small protein conjugation"/>
    <property type="evidence" value="ECO:0007669"/>
    <property type="project" value="TreeGrafter"/>
</dbReference>
<evidence type="ECO:0000256" key="5">
    <source>
        <dbReference type="ARBA" id="ARBA00023006"/>
    </source>
</evidence>
<keyword evidence="9" id="KW-1185">Reference proteome</keyword>
<dbReference type="EMBL" id="JAABOA010002953">
    <property type="protein sequence ID" value="KAF9579199.1"/>
    <property type="molecule type" value="Genomic_DNA"/>
</dbReference>
<reference evidence="8" key="1">
    <citation type="journal article" date="2020" name="Fungal Divers.">
        <title>Resolving the Mortierellaceae phylogeny through synthesis of multi-gene phylogenetics and phylogenomics.</title>
        <authorList>
            <person name="Vandepol N."/>
            <person name="Liber J."/>
            <person name="Desiro A."/>
            <person name="Na H."/>
            <person name="Kennedy M."/>
            <person name="Barry K."/>
            <person name="Grigoriev I.V."/>
            <person name="Miller A.N."/>
            <person name="O'Donnell K."/>
            <person name="Stajich J.E."/>
            <person name="Bonito G."/>
        </authorList>
    </citation>
    <scope>NUCLEOTIDE SEQUENCE</scope>
    <source>
        <strain evidence="8">KOD1015</strain>
    </source>
</reference>
<evidence type="ECO:0000256" key="4">
    <source>
        <dbReference type="ARBA" id="ARBA00022786"/>
    </source>
</evidence>
<dbReference type="OrthoDB" id="4089664at2759"/>
<dbReference type="InterPro" id="IPR007135">
    <property type="entry name" value="Atg3/Atg10"/>
</dbReference>
<dbReference type="Pfam" id="PF03987">
    <property type="entry name" value="Autophagy_act_C"/>
    <property type="match status" value="1"/>
</dbReference>
<evidence type="ECO:0000256" key="3">
    <source>
        <dbReference type="ARBA" id="ARBA00022679"/>
    </source>
</evidence>
<keyword evidence="4" id="KW-0833">Ubl conjugation pathway</keyword>